<evidence type="ECO:0000256" key="4">
    <source>
        <dbReference type="ARBA" id="ARBA00022989"/>
    </source>
</evidence>
<evidence type="ECO:0000256" key="2">
    <source>
        <dbReference type="ARBA" id="ARBA00010199"/>
    </source>
</evidence>
<protein>
    <recommendedName>
        <fullName evidence="6">Multidrug and toxin extrusion protein</fullName>
    </recommendedName>
</protein>
<reference evidence="8" key="5">
    <citation type="submission" date="2025-09" db="UniProtKB">
        <authorList>
            <consortium name="Ensembl"/>
        </authorList>
    </citation>
    <scope>IDENTIFICATION</scope>
</reference>
<feature type="transmembrane region" description="Helical" evidence="6">
    <location>
        <begin position="56"/>
        <end position="77"/>
    </location>
</feature>
<evidence type="ECO:0000256" key="3">
    <source>
        <dbReference type="ARBA" id="ARBA00022692"/>
    </source>
</evidence>
<evidence type="ECO:0000313" key="9">
    <source>
        <dbReference type="Proteomes" id="UP000314983"/>
    </source>
</evidence>
<dbReference type="Pfam" id="PF01554">
    <property type="entry name" value="MatE"/>
    <property type="match status" value="2"/>
</dbReference>
<feature type="transmembrane region" description="Helical" evidence="6">
    <location>
        <begin position="376"/>
        <end position="400"/>
    </location>
</feature>
<evidence type="ECO:0000256" key="7">
    <source>
        <dbReference type="SAM" id="MobiDB-lite"/>
    </source>
</evidence>
<dbReference type="GO" id="GO:0015297">
    <property type="term" value="F:antiporter activity"/>
    <property type="evidence" value="ECO:0007669"/>
    <property type="project" value="InterPro"/>
</dbReference>
<dbReference type="Ensembl" id="ENSEEET00000041321.2">
    <property type="protein sequence ID" value="ENSEEEP00000040853.2"/>
    <property type="gene ID" value="ENSEEEG00000019351.2"/>
</dbReference>
<comment type="similarity">
    <text evidence="2 6">Belongs to the multi antimicrobial extrusion (MATE) (TC 2.A.66.1) family.</text>
</comment>
<accession>A0A4W4GWM0</accession>
<keyword evidence="9" id="KW-1185">Reference proteome</keyword>
<gene>
    <name evidence="8" type="primary">slc47a2.1</name>
</gene>
<evidence type="ECO:0000256" key="6">
    <source>
        <dbReference type="RuleBase" id="RU004914"/>
    </source>
</evidence>
<dbReference type="GeneTree" id="ENSGT00940000163234"/>
<keyword evidence="5 6" id="KW-0472">Membrane</keyword>
<dbReference type="PANTHER" id="PTHR11206">
    <property type="entry name" value="MULTIDRUG RESISTANCE PROTEIN"/>
    <property type="match status" value="1"/>
</dbReference>
<reference evidence="8" key="4">
    <citation type="submission" date="2025-08" db="UniProtKB">
        <authorList>
            <consortium name="Ensembl"/>
        </authorList>
    </citation>
    <scope>IDENTIFICATION</scope>
</reference>
<dbReference type="GO" id="GO:1990961">
    <property type="term" value="P:xenobiotic detoxification by transmembrane export across the plasma membrane"/>
    <property type="evidence" value="ECO:0007669"/>
    <property type="project" value="InterPro"/>
</dbReference>
<dbReference type="Proteomes" id="UP000314983">
    <property type="component" value="Chromosome 6"/>
</dbReference>
<name>A0A4W4GWM0_ELEEL</name>
<reference evidence="9" key="1">
    <citation type="journal article" date="2014" name="Science">
        <title>Nonhuman genetics. Genomic basis for the convergent evolution of electric organs.</title>
        <authorList>
            <person name="Gallant J.R."/>
            <person name="Traeger L.L."/>
            <person name="Volkening J.D."/>
            <person name="Moffett H."/>
            <person name="Chen P.H."/>
            <person name="Novina C.D."/>
            <person name="Phillips G.N.Jr."/>
            <person name="Anand R."/>
            <person name="Wells G.B."/>
            <person name="Pinch M."/>
            <person name="Guth R."/>
            <person name="Unguez G.A."/>
            <person name="Albert J.S."/>
            <person name="Zakon H.H."/>
            <person name="Samanta M.P."/>
            <person name="Sussman M.R."/>
        </authorList>
    </citation>
    <scope>NUCLEOTIDE SEQUENCE [LARGE SCALE GENOMIC DNA]</scope>
</reference>
<feature type="transmembrane region" description="Helical" evidence="6">
    <location>
        <begin position="182"/>
        <end position="205"/>
    </location>
</feature>
<feature type="transmembrane region" description="Helical" evidence="6">
    <location>
        <begin position="267"/>
        <end position="288"/>
    </location>
</feature>
<evidence type="ECO:0000256" key="1">
    <source>
        <dbReference type="ARBA" id="ARBA00004141"/>
    </source>
</evidence>
<dbReference type="GO" id="GO:0016020">
    <property type="term" value="C:membrane"/>
    <property type="evidence" value="ECO:0007669"/>
    <property type="project" value="UniProtKB-SubCell"/>
</dbReference>
<dbReference type="GO" id="GO:0042910">
    <property type="term" value="F:xenobiotic transmembrane transporter activity"/>
    <property type="evidence" value="ECO:0007669"/>
    <property type="project" value="InterPro"/>
</dbReference>
<dbReference type="AlphaFoldDB" id="A0A4W4GWM0"/>
<reference evidence="8" key="3">
    <citation type="submission" date="2020-05" db="EMBL/GenBank/DDBJ databases">
        <title>Electrophorus electricus (electric eel) genome, fEleEle1, primary haplotype.</title>
        <authorList>
            <person name="Myers G."/>
            <person name="Meyer A."/>
            <person name="Fedrigo O."/>
            <person name="Formenti G."/>
            <person name="Rhie A."/>
            <person name="Tracey A."/>
            <person name="Sims Y."/>
            <person name="Jarvis E.D."/>
        </authorList>
    </citation>
    <scope>NUCLEOTIDE SEQUENCE [LARGE SCALE GENOMIC DNA]</scope>
</reference>
<keyword evidence="4 6" id="KW-1133">Transmembrane helix</keyword>
<feature type="transmembrane region" description="Helical" evidence="6">
    <location>
        <begin position="226"/>
        <end position="247"/>
    </location>
</feature>
<keyword evidence="3 6" id="KW-0812">Transmembrane</keyword>
<feature type="transmembrane region" description="Helical" evidence="6">
    <location>
        <begin position="348"/>
        <end position="369"/>
    </location>
</feature>
<dbReference type="InterPro" id="IPR045069">
    <property type="entry name" value="MATE_euk"/>
</dbReference>
<reference evidence="9" key="2">
    <citation type="journal article" date="2017" name="Sci. Adv.">
        <title>A tail of two voltages: Proteomic comparison of the three electric organs of the electric eel.</title>
        <authorList>
            <person name="Traeger L.L."/>
            <person name="Sabat G."/>
            <person name="Barrett-Wilt G.A."/>
            <person name="Wells G.B."/>
            <person name="Sussman M.R."/>
        </authorList>
    </citation>
    <scope>NUCLEOTIDE SEQUENCE [LARGE SCALE GENOMIC DNA]</scope>
</reference>
<dbReference type="InterPro" id="IPR002528">
    <property type="entry name" value="MATE_fam"/>
</dbReference>
<organism evidence="8 9">
    <name type="scientific">Electrophorus electricus</name>
    <name type="common">Electric eel</name>
    <name type="synonym">Gymnotus electricus</name>
    <dbReference type="NCBI Taxonomy" id="8005"/>
    <lineage>
        <taxon>Eukaryota</taxon>
        <taxon>Metazoa</taxon>
        <taxon>Chordata</taxon>
        <taxon>Craniata</taxon>
        <taxon>Vertebrata</taxon>
        <taxon>Euteleostomi</taxon>
        <taxon>Actinopterygii</taxon>
        <taxon>Neopterygii</taxon>
        <taxon>Teleostei</taxon>
        <taxon>Ostariophysi</taxon>
        <taxon>Gymnotiformes</taxon>
        <taxon>Gymnotoidei</taxon>
        <taxon>Gymnotidae</taxon>
        <taxon>Electrophorus</taxon>
    </lineage>
</organism>
<sequence length="542" mass="58788">MDTKREDRMNGVSAAEKNPDVQSTSSSQVVCGGYQRRLRSCIPVNYKEETLQIMKLAGPVFISQLMIFLISFISTVFCGHLGTTELAGVALAIAVINVTGVSIGAGLASACDTLISQTYGSNNLKRVGVILQRGILILLLACFPCWAILVNTEAILLAVKQSPRVARYSVHWNHLTMSINPLWNGSAAANSISQCALAMFLYIYIRWKGLHKATWDGWSWDCLQEWGAFIRLALPSMLMLCVEWWTYEIGGFLAGLISEAELGAQSVIYELATIAYMLPLGFAVAASVRVGNALGAGNTDQAINSSKVCLFCGFMVSCVVAALISGSKDVIGYTFTTDMDIVHRVSEVMVMYGFIHLFDALACITGGIVRGAGKQLLGALCNIVGYYFVGFPIGVSLMFALNMGIIGLWTGLFVCVFLQSVFFIIIICKLNWKNATQQALVRAGVLAAQNKTESYAIENIQCTEDASPELQLGERDQVNVDTDLEGQVKNDEGATEDETVITVGKVLTTRQLVVRRGLAVLLMMLILSGGISLNEVLTSLLR</sequence>
<feature type="transmembrane region" description="Helical" evidence="6">
    <location>
        <begin position="135"/>
        <end position="159"/>
    </location>
</feature>
<feature type="transmembrane region" description="Helical" evidence="6">
    <location>
        <begin position="89"/>
        <end position="115"/>
    </location>
</feature>
<dbReference type="CDD" id="cd13132">
    <property type="entry name" value="MATE_eukaryotic"/>
    <property type="match status" value="1"/>
</dbReference>
<feature type="transmembrane region" description="Helical" evidence="6">
    <location>
        <begin position="308"/>
        <end position="328"/>
    </location>
</feature>
<evidence type="ECO:0000313" key="8">
    <source>
        <dbReference type="Ensembl" id="ENSEEEP00000040853.2"/>
    </source>
</evidence>
<feature type="transmembrane region" description="Helical" evidence="6">
    <location>
        <begin position="406"/>
        <end position="428"/>
    </location>
</feature>
<evidence type="ECO:0000256" key="5">
    <source>
        <dbReference type="ARBA" id="ARBA00023136"/>
    </source>
</evidence>
<feature type="transmembrane region" description="Helical" evidence="6">
    <location>
        <begin position="518"/>
        <end position="541"/>
    </location>
</feature>
<proteinExistence type="inferred from homology"/>
<comment type="subcellular location">
    <subcellularLocation>
        <location evidence="1">Membrane</location>
        <topology evidence="1">Multi-pass membrane protein</topology>
    </subcellularLocation>
</comment>
<feature type="region of interest" description="Disordered" evidence="7">
    <location>
        <begin position="1"/>
        <end position="26"/>
    </location>
</feature>